<evidence type="ECO:0000313" key="2">
    <source>
        <dbReference type="Proteomes" id="UP000693804"/>
    </source>
</evidence>
<protein>
    <submittedName>
        <fullName evidence="1">Helix-turn-helix transcriptional regulator</fullName>
    </submittedName>
</protein>
<proteinExistence type="predicted"/>
<evidence type="ECO:0000313" key="1">
    <source>
        <dbReference type="EMBL" id="QQV89960.1"/>
    </source>
</evidence>
<dbReference type="GO" id="GO:0003677">
    <property type="term" value="F:DNA binding"/>
    <property type="evidence" value="ECO:0007669"/>
    <property type="project" value="InterPro"/>
</dbReference>
<reference evidence="1" key="1">
    <citation type="submission" date="2020-07" db="EMBL/GenBank/DDBJ databases">
        <title>Highly diverse flavobacterial phages as mortality factor during North Sea spring blooms.</title>
        <authorList>
            <person name="Bartlau N."/>
            <person name="Wichels A."/>
            <person name="Krohne G."/>
            <person name="Adriaenssens E.M."/>
            <person name="Heins A."/>
            <person name="Fuchs B.M."/>
            <person name="Amann R."/>
            <person name="Moraru C."/>
        </authorList>
    </citation>
    <scope>NUCLEOTIDE SEQUENCE</scope>
</reference>
<dbReference type="Gene3D" id="1.10.260.40">
    <property type="entry name" value="lambda repressor-like DNA-binding domains"/>
    <property type="match status" value="1"/>
</dbReference>
<dbReference type="EMBL" id="MT732435">
    <property type="protein sequence ID" value="QQV89960.1"/>
    <property type="molecule type" value="Genomic_DNA"/>
</dbReference>
<organism evidence="1 2">
    <name type="scientific">Cellulophaga phage Ingeline_1</name>
    <dbReference type="NCBI Taxonomy" id="2745674"/>
    <lineage>
        <taxon>Viruses</taxon>
        <taxon>Duplodnaviria</taxon>
        <taxon>Heunggongvirae</taxon>
        <taxon>Uroviricota</taxon>
        <taxon>Caudoviricetes</taxon>
        <taxon>Duneviridae</taxon>
        <taxon>Ingelinevirus</taxon>
        <taxon>Ingelinevirus ingeline</taxon>
    </lineage>
</organism>
<dbReference type="InterPro" id="IPR010982">
    <property type="entry name" value="Lambda_DNA-bd_dom_sf"/>
</dbReference>
<gene>
    <name evidence="1" type="ORF">Ingeline1_16</name>
</gene>
<sequence>MYINIYNMSTILERVKLFFEYKEMSARQFCKSIGVSSGYFTSAFKQHSSPSSEMLSDIIDKYEDLNSTWLLTGKGNMINEETNNTVSEPDLKYRPDTTIDSIVDEKVQFAISDFKKEIGILIHKIMEKEIIDVKNDIKNDSLTRSRD</sequence>
<dbReference type="Proteomes" id="UP000693804">
    <property type="component" value="Segment"/>
</dbReference>
<keyword evidence="2" id="KW-1185">Reference proteome</keyword>
<accession>A0A8E4ZL51</accession>
<name>A0A8E4ZL51_9CAUD</name>